<protein>
    <submittedName>
        <fullName evidence="1">Uncharacterized protein</fullName>
    </submittedName>
</protein>
<dbReference type="Proteomes" id="UP000002592">
    <property type="component" value="Chromosome"/>
</dbReference>
<accession>A2C2N4</accession>
<dbReference type="EMBL" id="CP000553">
    <property type="protein sequence ID" value="ABM75744.1"/>
    <property type="molecule type" value="Genomic_DNA"/>
</dbReference>
<dbReference type="KEGG" id="pme:NATL1_11861"/>
<proteinExistence type="predicted"/>
<name>A2C2N4_PROM1</name>
<gene>
    <name evidence="1" type="ordered locus">NATL1_11861</name>
</gene>
<reference evidence="2" key="1">
    <citation type="journal article" date="2007" name="PLoS Genet.">
        <title>Patterns and implications of gene gain and loss in the evolution of Prochlorococcus.</title>
        <authorList>
            <person name="Kettler G.C."/>
            <person name="Martiny A.C."/>
            <person name="Huang K."/>
            <person name="Zucker J."/>
            <person name="Coleman M.L."/>
            <person name="Rodrigue S."/>
            <person name="Chen F."/>
            <person name="Lapidus A."/>
            <person name="Ferriera S."/>
            <person name="Johnson J."/>
            <person name="Steglich C."/>
            <person name="Church G.M."/>
            <person name="Richardson P."/>
            <person name="Chisholm S.W."/>
        </authorList>
    </citation>
    <scope>NUCLEOTIDE SEQUENCE [LARGE SCALE GENOMIC DNA]</scope>
    <source>
        <strain evidence="2">NATL1A</strain>
    </source>
</reference>
<evidence type="ECO:0000313" key="1">
    <source>
        <dbReference type="EMBL" id="ABM75744.1"/>
    </source>
</evidence>
<organism evidence="1 2">
    <name type="scientific">Prochlorococcus marinus (strain NATL1A)</name>
    <dbReference type="NCBI Taxonomy" id="167555"/>
    <lineage>
        <taxon>Bacteria</taxon>
        <taxon>Bacillati</taxon>
        <taxon>Cyanobacteriota</taxon>
        <taxon>Cyanophyceae</taxon>
        <taxon>Synechococcales</taxon>
        <taxon>Prochlorococcaceae</taxon>
        <taxon>Prochlorococcus</taxon>
    </lineage>
</organism>
<sequence>MGYQIIYSADKSFIWIKTMMLLKLNETTETMS</sequence>
<dbReference type="HOGENOM" id="CLU_3390847_0_0_3"/>
<evidence type="ECO:0000313" key="2">
    <source>
        <dbReference type="Proteomes" id="UP000002592"/>
    </source>
</evidence>
<dbReference type="AlphaFoldDB" id="A2C2N4"/>